<reference evidence="2 3" key="2">
    <citation type="submission" date="2020-07" db="EMBL/GenBank/DDBJ databases">
        <title>Genome assembly of wild tea tree DASZ reveals pedigree and selection history of tea varieties.</title>
        <authorList>
            <person name="Zhang W."/>
        </authorList>
    </citation>
    <scope>NUCLEOTIDE SEQUENCE [LARGE SCALE GENOMIC DNA]</scope>
    <source>
        <strain evidence="3">cv. G240</strain>
        <tissue evidence="2">Leaf</tissue>
    </source>
</reference>
<gene>
    <name evidence="2" type="ORF">HYC85_012433</name>
</gene>
<dbReference type="EMBL" id="JACBKZ010000005">
    <property type="protein sequence ID" value="KAF5950440.1"/>
    <property type="molecule type" value="Genomic_DNA"/>
</dbReference>
<sequence>MASGGKWRWKTVVESGDGGWWVAGGGGWWRKIENVSVTKRHLILKLREMKKLNEALLGPVDALLDGAGDDTWLVIRKLLRRETESTVFGLSTALSSFDMDEQTKGKMLKSLEDFARGIIESKAKEEAGRVLFHMKDR</sequence>
<protein>
    <recommendedName>
        <fullName evidence="1">Sey1/RHD3-like three-helix bundle domain-containing protein</fullName>
    </recommendedName>
</protein>
<dbReference type="GO" id="GO:0016320">
    <property type="term" value="P:endoplasmic reticulum membrane fusion"/>
    <property type="evidence" value="ECO:0007669"/>
    <property type="project" value="TreeGrafter"/>
</dbReference>
<dbReference type="InterPro" id="IPR008803">
    <property type="entry name" value="RHD3/Sey1"/>
</dbReference>
<proteinExistence type="predicted"/>
<reference evidence="3" key="1">
    <citation type="journal article" date="2020" name="Nat. Commun.">
        <title>Genome assembly of wild tea tree DASZ reveals pedigree and selection history of tea varieties.</title>
        <authorList>
            <person name="Zhang W."/>
            <person name="Zhang Y."/>
            <person name="Qiu H."/>
            <person name="Guo Y."/>
            <person name="Wan H."/>
            <person name="Zhang X."/>
            <person name="Scossa F."/>
            <person name="Alseekh S."/>
            <person name="Zhang Q."/>
            <person name="Wang P."/>
            <person name="Xu L."/>
            <person name="Schmidt M.H."/>
            <person name="Jia X."/>
            <person name="Li D."/>
            <person name="Zhu A."/>
            <person name="Guo F."/>
            <person name="Chen W."/>
            <person name="Ni D."/>
            <person name="Usadel B."/>
            <person name="Fernie A.R."/>
            <person name="Wen W."/>
        </authorList>
    </citation>
    <scope>NUCLEOTIDE SEQUENCE [LARGE SCALE GENOMIC DNA]</scope>
    <source>
        <strain evidence="3">cv. G240</strain>
    </source>
</reference>
<keyword evidence="3" id="KW-1185">Reference proteome</keyword>
<evidence type="ECO:0000313" key="2">
    <source>
        <dbReference type="EMBL" id="KAF5950440.1"/>
    </source>
</evidence>
<dbReference type="InterPro" id="IPR046758">
    <property type="entry name" value="Sey1/RHD3-like_3HB"/>
</dbReference>
<dbReference type="AlphaFoldDB" id="A0A7J7HBX1"/>
<dbReference type="GO" id="GO:0005783">
    <property type="term" value="C:endoplasmic reticulum"/>
    <property type="evidence" value="ECO:0007669"/>
    <property type="project" value="TreeGrafter"/>
</dbReference>
<dbReference type="PANTHER" id="PTHR45923:SF2">
    <property type="entry name" value="PROTEIN SEY1"/>
    <property type="match status" value="1"/>
</dbReference>
<evidence type="ECO:0000259" key="1">
    <source>
        <dbReference type="Pfam" id="PF20428"/>
    </source>
</evidence>
<accession>A0A7J7HBX1</accession>
<comment type="caution">
    <text evidence="2">The sequence shown here is derived from an EMBL/GenBank/DDBJ whole genome shotgun (WGS) entry which is preliminary data.</text>
</comment>
<dbReference type="Proteomes" id="UP000593564">
    <property type="component" value="Unassembled WGS sequence"/>
</dbReference>
<dbReference type="PANTHER" id="PTHR45923">
    <property type="entry name" value="PROTEIN SEY1"/>
    <property type="match status" value="1"/>
</dbReference>
<dbReference type="GO" id="GO:0003924">
    <property type="term" value="F:GTPase activity"/>
    <property type="evidence" value="ECO:0007669"/>
    <property type="project" value="TreeGrafter"/>
</dbReference>
<organism evidence="2 3">
    <name type="scientific">Camellia sinensis</name>
    <name type="common">Tea plant</name>
    <name type="synonym">Thea sinensis</name>
    <dbReference type="NCBI Taxonomy" id="4442"/>
    <lineage>
        <taxon>Eukaryota</taxon>
        <taxon>Viridiplantae</taxon>
        <taxon>Streptophyta</taxon>
        <taxon>Embryophyta</taxon>
        <taxon>Tracheophyta</taxon>
        <taxon>Spermatophyta</taxon>
        <taxon>Magnoliopsida</taxon>
        <taxon>eudicotyledons</taxon>
        <taxon>Gunneridae</taxon>
        <taxon>Pentapetalae</taxon>
        <taxon>asterids</taxon>
        <taxon>Ericales</taxon>
        <taxon>Theaceae</taxon>
        <taxon>Camellia</taxon>
    </lineage>
</organism>
<name>A0A7J7HBX1_CAMSI</name>
<dbReference type="Pfam" id="PF20428">
    <property type="entry name" value="Sey1_3HB"/>
    <property type="match status" value="1"/>
</dbReference>
<evidence type="ECO:0000313" key="3">
    <source>
        <dbReference type="Proteomes" id="UP000593564"/>
    </source>
</evidence>
<feature type="domain" description="Sey1/RHD3-like three-helix bundle" evidence="1">
    <location>
        <begin position="47"/>
        <end position="137"/>
    </location>
</feature>